<evidence type="ECO:0000256" key="3">
    <source>
        <dbReference type="ARBA" id="ARBA00022692"/>
    </source>
</evidence>
<evidence type="ECO:0000256" key="6">
    <source>
        <dbReference type="ARBA" id="ARBA00023118"/>
    </source>
</evidence>
<organism evidence="10 11">
    <name type="scientific">Actinomadura syzygii</name>
    <dbReference type="NCBI Taxonomy" id="1427538"/>
    <lineage>
        <taxon>Bacteria</taxon>
        <taxon>Bacillati</taxon>
        <taxon>Actinomycetota</taxon>
        <taxon>Actinomycetes</taxon>
        <taxon>Streptosporangiales</taxon>
        <taxon>Thermomonosporaceae</taxon>
        <taxon>Actinomadura</taxon>
    </lineage>
</organism>
<keyword evidence="6" id="KW-0051">Antiviral defense</keyword>
<feature type="transmembrane region" description="Helical" evidence="8">
    <location>
        <begin position="27"/>
        <end position="45"/>
    </location>
</feature>
<feature type="transmembrane region" description="Helical" evidence="8">
    <location>
        <begin position="51"/>
        <end position="75"/>
    </location>
</feature>
<name>A0A5D0U1N0_9ACTN</name>
<dbReference type="AlphaFoldDB" id="A0A5D0U1N0"/>
<accession>A0A5D0U1N0</accession>
<feature type="transmembrane region" description="Helical" evidence="8">
    <location>
        <begin position="128"/>
        <end position="148"/>
    </location>
</feature>
<dbReference type="GO" id="GO:0051607">
    <property type="term" value="P:defense response to virus"/>
    <property type="evidence" value="ECO:0007669"/>
    <property type="project" value="UniProtKB-KW"/>
</dbReference>
<sequence>MTAPTPKPIDAELAAVRGEQVRLDAKCGTLTAVVGAVMAILTSQIGRTPVAVRVVLALAGVALAASAVVLLAGVLRPRLGTSGFVRYAAMTPAQITTAFAGWTPNETSTDLRFLSELVLVKQRRLRRAIDLLITGLVLVGIALGVAVIA</sequence>
<keyword evidence="7 8" id="KW-0472">Membrane</keyword>
<gene>
    <name evidence="10" type="ORF">FXF65_25970</name>
</gene>
<proteinExistence type="predicted"/>
<dbReference type="EMBL" id="VSFF01000010">
    <property type="protein sequence ID" value="TYC11556.1"/>
    <property type="molecule type" value="Genomic_DNA"/>
</dbReference>
<evidence type="ECO:0000313" key="11">
    <source>
        <dbReference type="Proteomes" id="UP000322634"/>
    </source>
</evidence>
<evidence type="ECO:0000259" key="9">
    <source>
        <dbReference type="Pfam" id="PF18967"/>
    </source>
</evidence>
<evidence type="ECO:0000256" key="2">
    <source>
        <dbReference type="ARBA" id="ARBA00022475"/>
    </source>
</evidence>
<evidence type="ECO:0000256" key="8">
    <source>
        <dbReference type="SAM" id="Phobius"/>
    </source>
</evidence>
<keyword evidence="2" id="KW-1003">Cell membrane</keyword>
<dbReference type="GO" id="GO:0005886">
    <property type="term" value="C:plasma membrane"/>
    <property type="evidence" value="ECO:0007669"/>
    <property type="project" value="UniProtKB-SubCell"/>
</dbReference>
<reference evidence="10 11" key="1">
    <citation type="submission" date="2019-08" db="EMBL/GenBank/DDBJ databases">
        <title>Actinomadura sp. nov. CYP1-5 isolated from mountain soil.</title>
        <authorList>
            <person name="Songsumanus A."/>
            <person name="Kuncharoen N."/>
            <person name="Kudo T."/>
            <person name="Yuki M."/>
            <person name="Igarashi Y."/>
            <person name="Tanasupawat S."/>
        </authorList>
    </citation>
    <scope>NUCLEOTIDE SEQUENCE [LARGE SCALE GENOMIC DNA]</scope>
    <source>
        <strain evidence="10 11">GKU157</strain>
    </source>
</reference>
<feature type="domain" description="Pycsar effector protein" evidence="9">
    <location>
        <begin position="11"/>
        <end position="145"/>
    </location>
</feature>
<dbReference type="GO" id="GO:0000166">
    <property type="term" value="F:nucleotide binding"/>
    <property type="evidence" value="ECO:0007669"/>
    <property type="project" value="UniProtKB-KW"/>
</dbReference>
<evidence type="ECO:0000256" key="7">
    <source>
        <dbReference type="ARBA" id="ARBA00023136"/>
    </source>
</evidence>
<protein>
    <recommendedName>
        <fullName evidence="9">Pycsar effector protein domain-containing protein</fullName>
    </recommendedName>
</protein>
<keyword evidence="4" id="KW-0547">Nucleotide-binding</keyword>
<dbReference type="InterPro" id="IPR043760">
    <property type="entry name" value="PycTM_dom"/>
</dbReference>
<dbReference type="OrthoDB" id="3483705at2"/>
<evidence type="ECO:0000256" key="5">
    <source>
        <dbReference type="ARBA" id="ARBA00022989"/>
    </source>
</evidence>
<dbReference type="Pfam" id="PF18967">
    <property type="entry name" value="PycTM"/>
    <property type="match status" value="1"/>
</dbReference>
<keyword evidence="5 8" id="KW-1133">Transmembrane helix</keyword>
<dbReference type="Proteomes" id="UP000322634">
    <property type="component" value="Unassembled WGS sequence"/>
</dbReference>
<dbReference type="RefSeq" id="WP_148352651.1">
    <property type="nucleotide sequence ID" value="NZ_JBHSBF010000011.1"/>
</dbReference>
<keyword evidence="11" id="KW-1185">Reference proteome</keyword>
<evidence type="ECO:0000256" key="4">
    <source>
        <dbReference type="ARBA" id="ARBA00022741"/>
    </source>
</evidence>
<evidence type="ECO:0000313" key="10">
    <source>
        <dbReference type="EMBL" id="TYC11556.1"/>
    </source>
</evidence>
<comment type="subcellular location">
    <subcellularLocation>
        <location evidence="1">Cell membrane</location>
    </subcellularLocation>
</comment>
<keyword evidence="3 8" id="KW-0812">Transmembrane</keyword>
<comment type="caution">
    <text evidence="10">The sequence shown here is derived from an EMBL/GenBank/DDBJ whole genome shotgun (WGS) entry which is preliminary data.</text>
</comment>
<evidence type="ECO:0000256" key="1">
    <source>
        <dbReference type="ARBA" id="ARBA00004236"/>
    </source>
</evidence>